<gene>
    <name evidence="4" type="ORF">SAMN05661093_01655</name>
</gene>
<evidence type="ECO:0000256" key="1">
    <source>
        <dbReference type="ARBA" id="ARBA00006817"/>
    </source>
</evidence>
<organism evidence="4 5">
    <name type="scientific">Kibdelosporangium aridum</name>
    <dbReference type="NCBI Taxonomy" id="2030"/>
    <lineage>
        <taxon>Bacteria</taxon>
        <taxon>Bacillati</taxon>
        <taxon>Actinomycetota</taxon>
        <taxon>Actinomycetes</taxon>
        <taxon>Pseudonocardiales</taxon>
        <taxon>Pseudonocardiaceae</taxon>
        <taxon>Kibdelosporangium</taxon>
    </lineage>
</organism>
<evidence type="ECO:0000259" key="3">
    <source>
        <dbReference type="Pfam" id="PF08327"/>
    </source>
</evidence>
<dbReference type="InterPro" id="IPR023393">
    <property type="entry name" value="START-like_dom_sf"/>
</dbReference>
<dbReference type="Gene3D" id="3.30.530.20">
    <property type="match status" value="1"/>
</dbReference>
<dbReference type="InterPro" id="IPR013538">
    <property type="entry name" value="ASHA1/2-like_C"/>
</dbReference>
<dbReference type="Pfam" id="PF08327">
    <property type="entry name" value="AHSA1"/>
    <property type="match status" value="1"/>
</dbReference>
<evidence type="ECO:0000313" key="4">
    <source>
        <dbReference type="EMBL" id="SMC71693.1"/>
    </source>
</evidence>
<name>A0A1Y5X8D4_KIBAR</name>
<dbReference type="EMBL" id="FWXV01000001">
    <property type="protein sequence ID" value="SMC71693.1"/>
    <property type="molecule type" value="Genomic_DNA"/>
</dbReference>
<evidence type="ECO:0000256" key="2">
    <source>
        <dbReference type="SAM" id="MobiDB-lite"/>
    </source>
</evidence>
<evidence type="ECO:0000313" key="5">
    <source>
        <dbReference type="Proteomes" id="UP000192674"/>
    </source>
</evidence>
<keyword evidence="5" id="KW-1185">Reference proteome</keyword>
<reference evidence="4 5" key="1">
    <citation type="submission" date="2017-04" db="EMBL/GenBank/DDBJ databases">
        <authorList>
            <person name="Afonso C.L."/>
            <person name="Miller P.J."/>
            <person name="Scott M.A."/>
            <person name="Spackman E."/>
            <person name="Goraichik I."/>
            <person name="Dimitrov K.M."/>
            <person name="Suarez D.L."/>
            <person name="Swayne D.E."/>
        </authorList>
    </citation>
    <scope>NUCLEOTIDE SEQUENCE [LARGE SCALE GENOMIC DNA]</scope>
    <source>
        <strain evidence="4 5">DSM 43828</strain>
    </source>
</reference>
<dbReference type="Proteomes" id="UP000192674">
    <property type="component" value="Unassembled WGS sequence"/>
</dbReference>
<feature type="domain" description="Activator of Hsp90 ATPase homologue 1/2-like C-terminal" evidence="3">
    <location>
        <begin position="36"/>
        <end position="146"/>
    </location>
</feature>
<comment type="similarity">
    <text evidence="1">Belongs to the AHA1 family.</text>
</comment>
<accession>A0A1Y5X8D4</accession>
<dbReference type="RefSeq" id="WP_084425300.1">
    <property type="nucleotide sequence ID" value="NZ_FWXV01000001.1"/>
</dbReference>
<sequence length="210" mass="22975">MVDVIHQINAVRRTLGTRTLEAGEARVLTISQAYDTDLEDLWDACTSIERIPRWFLPITGEVQLGGRYQLEGNAGGVVERCDPPTSFAATWEMNGQVSWIEVRLSSDPDGKSRFELEHVAHVDDDMWAQFGPGAVGIGWDSMVLGLALHLASDASVPPEKGMEWLASPEGKQFIQASSKQWADASIAAGTPEEDARAAQETVSKLYMGEE</sequence>
<protein>
    <submittedName>
        <fullName evidence="4">Uncharacterized conserved protein YndB, AHSA1/START domain</fullName>
    </submittedName>
</protein>
<dbReference type="AlphaFoldDB" id="A0A1Y5X8D4"/>
<feature type="region of interest" description="Disordered" evidence="2">
    <location>
        <begin position="185"/>
        <end position="210"/>
    </location>
</feature>
<dbReference type="CDD" id="cd08899">
    <property type="entry name" value="SRPBCC_CalC_Aha1-like_6"/>
    <property type="match status" value="1"/>
</dbReference>
<dbReference type="OrthoDB" id="8117292at2"/>
<proteinExistence type="inferred from homology"/>
<dbReference type="SUPFAM" id="SSF55961">
    <property type="entry name" value="Bet v1-like"/>
    <property type="match status" value="1"/>
</dbReference>